<protein>
    <submittedName>
        <fullName evidence="2">Uncharacterized protein</fullName>
    </submittedName>
</protein>
<dbReference type="EMBL" id="AQFL01000009">
    <property type="protein sequence ID" value="EOR08666.1"/>
    <property type="molecule type" value="Genomic_DNA"/>
</dbReference>
<dbReference type="HOGENOM" id="CLU_109231_0_0_6"/>
<evidence type="ECO:0000313" key="2">
    <source>
        <dbReference type="EMBL" id="EOR08666.1"/>
    </source>
</evidence>
<accession>R9B8F0</accession>
<evidence type="ECO:0000256" key="1">
    <source>
        <dbReference type="SAM" id="MobiDB-lite"/>
    </source>
</evidence>
<dbReference type="Proteomes" id="UP000016203">
    <property type="component" value="Unassembled WGS sequence"/>
</dbReference>
<evidence type="ECO:0000313" key="3">
    <source>
        <dbReference type="Proteomes" id="UP000016203"/>
    </source>
</evidence>
<name>R9B8F0_9GAMM</name>
<dbReference type="RefSeq" id="WP_016163006.1">
    <property type="nucleotide sequence ID" value="NZ_KE007347.1"/>
</dbReference>
<feature type="region of interest" description="Disordered" evidence="1">
    <location>
        <begin position="25"/>
        <end position="51"/>
    </location>
</feature>
<organism evidence="2 3">
    <name type="scientific">Acinetobacter genomosp. 15BJ</name>
    <dbReference type="NCBI Taxonomy" id="106651"/>
    <lineage>
        <taxon>Bacteria</taxon>
        <taxon>Pseudomonadati</taxon>
        <taxon>Pseudomonadota</taxon>
        <taxon>Gammaproteobacteria</taxon>
        <taxon>Moraxellales</taxon>
        <taxon>Moraxellaceae</taxon>
        <taxon>Acinetobacter</taxon>
    </lineage>
</organism>
<proteinExistence type="predicted"/>
<dbReference type="PROSITE" id="PS51257">
    <property type="entry name" value="PROKAR_LIPOPROTEIN"/>
    <property type="match status" value="1"/>
</dbReference>
<dbReference type="PATRIC" id="fig|1217699.3.peg.1152"/>
<gene>
    <name evidence="2" type="ORF">F896_01192</name>
</gene>
<comment type="caution">
    <text evidence="2">The sequence shown here is derived from an EMBL/GenBank/DDBJ whole genome shotgun (WGS) entry which is preliminary data.</text>
</comment>
<dbReference type="OrthoDB" id="6693450at2"/>
<sequence>MKKLLFIGFLILGLAGCSKHIEEKSADTNQVEASNDDLAKKGNNSDQKPLTSWRYEESKDEMRNISLKFAGLESNNTVEFEFPYNGGSKLTIALRKNSQTPNSDGVGFLIDKGQFFCASMDGCTGSIKFGNGSIEKINLKMSDDQNSKILYMSNEEQIKSFIQKLKKGENLIVELPFFQTGDRQFSFDSTGLDWD</sequence>
<dbReference type="AlphaFoldDB" id="R9B8F0"/>
<reference evidence="2 3" key="1">
    <citation type="submission" date="2013-03" db="EMBL/GenBank/DDBJ databases">
        <title>The Genome Sequence of Acinetobacter sp. CIP 110321.</title>
        <authorList>
            <consortium name="The Broad Institute Genome Sequencing Platform"/>
            <consortium name="The Broad Institute Genome Sequencing Center for Infectious Disease"/>
            <person name="Cerqueira G."/>
            <person name="Feldgarden M."/>
            <person name="Courvalin P."/>
            <person name="Perichon B."/>
            <person name="Grillot-Courvalin C."/>
            <person name="Clermont D."/>
            <person name="Rocha E."/>
            <person name="Yoon E.-J."/>
            <person name="Nemec A."/>
            <person name="Walker B."/>
            <person name="Young S.K."/>
            <person name="Zeng Q."/>
            <person name="Gargeya S."/>
            <person name="Fitzgerald M."/>
            <person name="Haas B."/>
            <person name="Abouelleil A."/>
            <person name="Alvarado L."/>
            <person name="Arachchi H.M."/>
            <person name="Berlin A.M."/>
            <person name="Chapman S.B."/>
            <person name="Dewar J."/>
            <person name="Goldberg J."/>
            <person name="Griggs A."/>
            <person name="Gujja S."/>
            <person name="Hansen M."/>
            <person name="Howarth C."/>
            <person name="Imamovic A."/>
            <person name="Larimer J."/>
            <person name="McCowan C."/>
            <person name="Murphy C."/>
            <person name="Neiman D."/>
            <person name="Pearson M."/>
            <person name="Priest M."/>
            <person name="Roberts A."/>
            <person name="Saif S."/>
            <person name="Shea T."/>
            <person name="Sisk P."/>
            <person name="Sykes S."/>
            <person name="Wortman J."/>
            <person name="Nusbaum C."/>
            <person name="Birren B."/>
        </authorList>
    </citation>
    <scope>NUCLEOTIDE SEQUENCE [LARGE SCALE GENOMIC DNA]</scope>
    <source>
        <strain evidence="2 3">CIP 110321</strain>
    </source>
</reference>